<keyword evidence="10" id="KW-0472">Membrane</keyword>
<dbReference type="InterPro" id="IPR001460">
    <property type="entry name" value="PCN-bd_Tpept"/>
</dbReference>
<evidence type="ECO:0000313" key="13">
    <source>
        <dbReference type="EMBL" id="TCS95911.1"/>
    </source>
</evidence>
<dbReference type="Proteomes" id="UP000294937">
    <property type="component" value="Unassembled WGS sequence"/>
</dbReference>
<feature type="compositionally biased region" description="Low complexity" evidence="9">
    <location>
        <begin position="31"/>
        <end position="40"/>
    </location>
</feature>
<gene>
    <name evidence="13" type="ORF">EDD58_102494</name>
</gene>
<dbReference type="Gene3D" id="1.10.3810.10">
    <property type="entry name" value="Biosynthetic peptidoglycan transglycosylase-like"/>
    <property type="match status" value="1"/>
</dbReference>
<evidence type="ECO:0000256" key="6">
    <source>
        <dbReference type="ARBA" id="ARBA00023268"/>
    </source>
</evidence>
<dbReference type="AlphaFoldDB" id="A0A4R3L7I6"/>
<keyword evidence="6" id="KW-0511">Multifunctional enzyme</keyword>
<evidence type="ECO:0000256" key="4">
    <source>
        <dbReference type="ARBA" id="ARBA00022679"/>
    </source>
</evidence>
<sequence>MDDLRRGRGSRSSGEFNPQEVRSRSERVGPRSRTSRSTRSGGPGGGKRKKKGFASLFTWKWFVLVILTSVLLVVGGCTAIKLQGENVDLKKMKEFKVTSTIYDKEGNEVTQLGDYKREFAKIEDIKKVNPMLIEGFKKIEDERFDDHSGVDYWGLGRAVVKNILEGGKAEGASTITMQVAGNVVLENRTKTFSRKISEVATAWNLESKYSKDEIMETYVNYIYLGNGVAGVQMASKIYFGKDVTKDKLEPHEVAFIIGLPKAPSTYDPFGSEKKQKAAEKRRNVALFKMAEDNNMPPLITQQQKEEGQKKPVVPNGDTYLKEYGPTGDYAAYKELVLNELKKYGITESDMGKGYKIYTGLDPQLQKATEAALANKENFIGKKGNFEELMEAGTATIDVESGLIAAIGGGRDYRPGQMIKGGYEFRAPGSTIKPLTVYTPAMEKGKGEINRYSIVKDEPVNFNGWRPKNYDLSTHGAVPMEQMVKNSYNLSTAHMLKEKVGLGVAYNYAKKLGIHVVKEDENYPAMALGGLHEGTTPLQMARAYTALASNGDMINARAIKEVQDSKGEKVDEVGEIERTPVFGKEAAYWMTEMLKEVINDGTGKAAKIETSEVAGKTGTIQDYKAGWFAGYTPKYVTTVMVYNTDPGKGSDKGLVGGSYPAKIFKQIMDEGLKGREYAKFSKPPGVKDPKPPFMLESPRVKGDFDASQNAILLSWQNQDPRVKYKIYRAEQGGDFKEIAETSSAGYKDTDIEVPNLIDDITGFFTGDDKKKTYIYKVEAIDTQEEDEDLGRKMSDAVKVSIKGEKPKKDDEDPIDPTDPGEQPPGPGSGPDPECDQQMVKDWERYKKGKWHSPFPPPEPPAECLTR</sequence>
<evidence type="ECO:0000256" key="7">
    <source>
        <dbReference type="ARBA" id="ARBA00034000"/>
    </source>
</evidence>
<name>A0A4R3L7I6_9BACL</name>
<dbReference type="InterPro" id="IPR036950">
    <property type="entry name" value="PBP_transglycosylase"/>
</dbReference>
<dbReference type="EMBL" id="SMAG01000002">
    <property type="protein sequence ID" value="TCS95911.1"/>
    <property type="molecule type" value="Genomic_DNA"/>
</dbReference>
<dbReference type="GO" id="GO:0006508">
    <property type="term" value="P:proteolysis"/>
    <property type="evidence" value="ECO:0007669"/>
    <property type="project" value="UniProtKB-KW"/>
</dbReference>
<dbReference type="Gene3D" id="2.60.40.10">
    <property type="entry name" value="Immunoglobulins"/>
    <property type="match status" value="1"/>
</dbReference>
<evidence type="ECO:0000256" key="2">
    <source>
        <dbReference type="ARBA" id="ARBA00022670"/>
    </source>
</evidence>
<evidence type="ECO:0000256" key="9">
    <source>
        <dbReference type="SAM" id="MobiDB-lite"/>
    </source>
</evidence>
<dbReference type="InterPro" id="IPR013783">
    <property type="entry name" value="Ig-like_fold"/>
</dbReference>
<dbReference type="GO" id="GO:0009002">
    <property type="term" value="F:serine-type D-Ala-D-Ala carboxypeptidase activity"/>
    <property type="evidence" value="ECO:0007669"/>
    <property type="project" value="UniProtKB-EC"/>
</dbReference>
<evidence type="ECO:0000259" key="11">
    <source>
        <dbReference type="Pfam" id="PF00905"/>
    </source>
</evidence>
<dbReference type="PANTHER" id="PTHR32282:SF33">
    <property type="entry name" value="PEPTIDOGLYCAN GLYCOSYLTRANSFERASE"/>
    <property type="match status" value="1"/>
</dbReference>
<evidence type="ECO:0000256" key="5">
    <source>
        <dbReference type="ARBA" id="ARBA00022801"/>
    </source>
</evidence>
<dbReference type="Pfam" id="PF00905">
    <property type="entry name" value="Transpeptidase"/>
    <property type="match status" value="1"/>
</dbReference>
<reference evidence="13 14" key="1">
    <citation type="submission" date="2019-03" db="EMBL/GenBank/DDBJ databases">
        <title>Genomic Encyclopedia of Type Strains, Phase IV (KMG-IV): sequencing the most valuable type-strain genomes for metagenomic binning, comparative biology and taxonomic classification.</title>
        <authorList>
            <person name="Goeker M."/>
        </authorList>
    </citation>
    <scope>NUCLEOTIDE SEQUENCE [LARGE SCALE GENOMIC DNA]</scope>
    <source>
        <strain evidence="13 14">DSM 45707</strain>
    </source>
</reference>
<keyword evidence="14" id="KW-1185">Reference proteome</keyword>
<dbReference type="RefSeq" id="WP_131923874.1">
    <property type="nucleotide sequence ID" value="NZ_SMAG01000002.1"/>
</dbReference>
<dbReference type="InterPro" id="IPR050396">
    <property type="entry name" value="Glycosyltr_51/Transpeptidase"/>
</dbReference>
<dbReference type="OrthoDB" id="9766909at2"/>
<evidence type="ECO:0000256" key="10">
    <source>
        <dbReference type="SAM" id="Phobius"/>
    </source>
</evidence>
<keyword evidence="2" id="KW-0645">Protease</keyword>
<dbReference type="InterPro" id="IPR023346">
    <property type="entry name" value="Lysozyme-like_dom_sf"/>
</dbReference>
<evidence type="ECO:0000313" key="14">
    <source>
        <dbReference type="Proteomes" id="UP000294937"/>
    </source>
</evidence>
<dbReference type="InterPro" id="IPR012338">
    <property type="entry name" value="Beta-lactam/transpept-like"/>
</dbReference>
<protein>
    <submittedName>
        <fullName evidence="13">Penicillin-binding protein 1A/penicillin-binding protein 2A</fullName>
    </submittedName>
</protein>
<dbReference type="GO" id="GO:0030288">
    <property type="term" value="C:outer membrane-bounded periplasmic space"/>
    <property type="evidence" value="ECO:0007669"/>
    <property type="project" value="TreeGrafter"/>
</dbReference>
<organism evidence="13 14">
    <name type="scientific">Hazenella coriacea</name>
    <dbReference type="NCBI Taxonomy" id="1179467"/>
    <lineage>
        <taxon>Bacteria</taxon>
        <taxon>Bacillati</taxon>
        <taxon>Bacillota</taxon>
        <taxon>Bacilli</taxon>
        <taxon>Bacillales</taxon>
        <taxon>Thermoactinomycetaceae</taxon>
        <taxon>Hazenella</taxon>
    </lineage>
</organism>
<evidence type="ECO:0000256" key="8">
    <source>
        <dbReference type="ARBA" id="ARBA00049902"/>
    </source>
</evidence>
<dbReference type="GO" id="GO:0008955">
    <property type="term" value="F:peptidoglycan glycosyltransferase activity"/>
    <property type="evidence" value="ECO:0007669"/>
    <property type="project" value="UniProtKB-EC"/>
</dbReference>
<dbReference type="PANTHER" id="PTHR32282">
    <property type="entry name" value="BINDING PROTEIN TRANSPEPTIDASE, PUTATIVE-RELATED"/>
    <property type="match status" value="1"/>
</dbReference>
<accession>A0A4R3L7I6</accession>
<feature type="region of interest" description="Disordered" evidence="9">
    <location>
        <begin position="1"/>
        <end position="49"/>
    </location>
</feature>
<evidence type="ECO:0000259" key="12">
    <source>
        <dbReference type="Pfam" id="PF00912"/>
    </source>
</evidence>
<comment type="catalytic activity">
    <reaction evidence="7">
        <text>Preferential cleavage: (Ac)2-L-Lys-D-Ala-|-D-Ala. Also transpeptidation of peptidyl-alanyl moieties that are N-acyl substituents of D-alanine.</text>
        <dbReference type="EC" id="3.4.16.4"/>
    </reaction>
</comment>
<feature type="compositionally biased region" description="Basic and acidic residues" evidence="9">
    <location>
        <begin position="788"/>
        <end position="809"/>
    </location>
</feature>
<keyword evidence="4" id="KW-0808">Transferase</keyword>
<dbReference type="GO" id="GO:0009252">
    <property type="term" value="P:peptidoglycan biosynthetic process"/>
    <property type="evidence" value="ECO:0007669"/>
    <property type="project" value="TreeGrafter"/>
</dbReference>
<evidence type="ECO:0000256" key="1">
    <source>
        <dbReference type="ARBA" id="ARBA00022645"/>
    </source>
</evidence>
<dbReference type="SUPFAM" id="SSF56601">
    <property type="entry name" value="beta-lactamase/transpeptidase-like"/>
    <property type="match status" value="1"/>
</dbReference>
<dbReference type="Gene3D" id="3.40.710.10">
    <property type="entry name" value="DD-peptidase/beta-lactamase superfamily"/>
    <property type="match status" value="1"/>
</dbReference>
<keyword evidence="5" id="KW-0378">Hydrolase</keyword>
<dbReference type="GO" id="GO:0008658">
    <property type="term" value="F:penicillin binding"/>
    <property type="evidence" value="ECO:0007669"/>
    <property type="project" value="InterPro"/>
</dbReference>
<feature type="transmembrane region" description="Helical" evidence="10">
    <location>
        <begin position="57"/>
        <end position="82"/>
    </location>
</feature>
<dbReference type="SUPFAM" id="SSF53955">
    <property type="entry name" value="Lysozyme-like"/>
    <property type="match status" value="1"/>
</dbReference>
<keyword evidence="1" id="KW-0121">Carboxypeptidase</keyword>
<keyword evidence="10" id="KW-1133">Transmembrane helix</keyword>
<comment type="catalytic activity">
    <reaction evidence="8">
        <text>[GlcNAc-(1-&gt;4)-Mur2Ac(oyl-L-Ala-gamma-D-Glu-L-Lys-D-Ala-D-Ala)](n)-di-trans,octa-cis-undecaprenyl diphosphate + beta-D-GlcNAc-(1-&gt;4)-Mur2Ac(oyl-L-Ala-gamma-D-Glu-L-Lys-D-Ala-D-Ala)-di-trans,octa-cis-undecaprenyl diphosphate = [GlcNAc-(1-&gt;4)-Mur2Ac(oyl-L-Ala-gamma-D-Glu-L-Lys-D-Ala-D-Ala)](n+1)-di-trans,octa-cis-undecaprenyl diphosphate + di-trans,octa-cis-undecaprenyl diphosphate + H(+)</text>
        <dbReference type="Rhea" id="RHEA:23708"/>
        <dbReference type="Rhea" id="RHEA-COMP:9602"/>
        <dbReference type="Rhea" id="RHEA-COMP:9603"/>
        <dbReference type="ChEBI" id="CHEBI:15378"/>
        <dbReference type="ChEBI" id="CHEBI:58405"/>
        <dbReference type="ChEBI" id="CHEBI:60033"/>
        <dbReference type="ChEBI" id="CHEBI:78435"/>
        <dbReference type="EC" id="2.4.99.28"/>
    </reaction>
</comment>
<feature type="domain" description="Glycosyl transferase family 51" evidence="12">
    <location>
        <begin position="107"/>
        <end position="289"/>
    </location>
</feature>
<comment type="caution">
    <text evidence="13">The sequence shown here is derived from an EMBL/GenBank/DDBJ whole genome shotgun (WGS) entry which is preliminary data.</text>
</comment>
<dbReference type="InterPro" id="IPR001264">
    <property type="entry name" value="Glyco_trans_51"/>
</dbReference>
<feature type="domain" description="Penicillin-binding protein transpeptidase" evidence="11">
    <location>
        <begin position="396"/>
        <end position="668"/>
    </location>
</feature>
<dbReference type="Pfam" id="PF00912">
    <property type="entry name" value="Transgly"/>
    <property type="match status" value="1"/>
</dbReference>
<keyword evidence="3" id="KW-0328">Glycosyltransferase</keyword>
<feature type="region of interest" description="Disordered" evidence="9">
    <location>
        <begin position="783"/>
        <end position="865"/>
    </location>
</feature>
<evidence type="ECO:0000256" key="3">
    <source>
        <dbReference type="ARBA" id="ARBA00022676"/>
    </source>
</evidence>
<proteinExistence type="predicted"/>
<keyword evidence="10" id="KW-0812">Transmembrane</keyword>